<dbReference type="Proteomes" id="UP000823636">
    <property type="component" value="Unassembled WGS sequence"/>
</dbReference>
<evidence type="ECO:0000313" key="3">
    <source>
        <dbReference type="Proteomes" id="UP000823636"/>
    </source>
</evidence>
<proteinExistence type="predicted"/>
<sequence>MKRNRFNVAIILLLCGCLTLSSCIGSFGLSHKLLDWNKSVSGNKWVNEVVFFCFLIIPAYEVCALADVLVVNSIEFWKGTNPVYGTKYIDGEKSKYVINSHENGYTITDEATNETVELVFDQTDDSWSAVVNGECKKFLTFVDDNHVNVYGANGEAINVELSKSGVMAFEELVKSQMELAMK</sequence>
<accession>A0A9D9E5Y5</accession>
<comment type="caution">
    <text evidence="2">The sequence shown here is derived from an EMBL/GenBank/DDBJ whole genome shotgun (WGS) entry which is preliminary data.</text>
</comment>
<dbReference type="EMBL" id="JADIMW010000080">
    <property type="protein sequence ID" value="MBO8438766.1"/>
    <property type="molecule type" value="Genomic_DNA"/>
</dbReference>
<gene>
    <name evidence="2" type="ORF">IAC54_07720</name>
</gene>
<dbReference type="InterPro" id="IPR021768">
    <property type="entry name" value="DUF3332"/>
</dbReference>
<organism evidence="2 3">
    <name type="scientific">Candidatus Caccoplasma merdipullorum</name>
    <dbReference type="NCBI Taxonomy" id="2840718"/>
    <lineage>
        <taxon>Bacteria</taxon>
        <taxon>Pseudomonadati</taxon>
        <taxon>Bacteroidota</taxon>
        <taxon>Bacteroidia</taxon>
        <taxon>Bacteroidales</taxon>
        <taxon>Bacteroidaceae</taxon>
        <taxon>Bacteroidaceae incertae sedis</taxon>
        <taxon>Candidatus Caccoplasma</taxon>
    </lineage>
</organism>
<reference evidence="2" key="1">
    <citation type="submission" date="2020-10" db="EMBL/GenBank/DDBJ databases">
        <authorList>
            <person name="Gilroy R."/>
        </authorList>
    </citation>
    <scope>NUCLEOTIDE SEQUENCE</scope>
    <source>
        <strain evidence="2">G3-4614</strain>
    </source>
</reference>
<dbReference type="AlphaFoldDB" id="A0A9D9E5Y5"/>
<keyword evidence="1" id="KW-1133">Transmembrane helix</keyword>
<dbReference type="PROSITE" id="PS51257">
    <property type="entry name" value="PROKAR_LIPOPROTEIN"/>
    <property type="match status" value="1"/>
</dbReference>
<protein>
    <submittedName>
        <fullName evidence="2">DUF3332 domain-containing protein</fullName>
    </submittedName>
</protein>
<keyword evidence="1" id="KW-0472">Membrane</keyword>
<reference evidence="2" key="2">
    <citation type="journal article" date="2021" name="PeerJ">
        <title>Extensive microbial diversity within the chicken gut microbiome revealed by metagenomics and culture.</title>
        <authorList>
            <person name="Gilroy R."/>
            <person name="Ravi A."/>
            <person name="Getino M."/>
            <person name="Pursley I."/>
            <person name="Horton D.L."/>
            <person name="Alikhan N.F."/>
            <person name="Baker D."/>
            <person name="Gharbi K."/>
            <person name="Hall N."/>
            <person name="Watson M."/>
            <person name="Adriaenssens E.M."/>
            <person name="Foster-Nyarko E."/>
            <person name="Jarju S."/>
            <person name="Secka A."/>
            <person name="Antonio M."/>
            <person name="Oren A."/>
            <person name="Chaudhuri R.R."/>
            <person name="La Ragione R."/>
            <person name="Hildebrand F."/>
            <person name="Pallen M.J."/>
        </authorList>
    </citation>
    <scope>NUCLEOTIDE SEQUENCE</scope>
    <source>
        <strain evidence="2">G3-4614</strain>
    </source>
</reference>
<feature type="transmembrane region" description="Helical" evidence="1">
    <location>
        <begin position="49"/>
        <end position="71"/>
    </location>
</feature>
<name>A0A9D9E5Y5_9BACT</name>
<evidence type="ECO:0000256" key="1">
    <source>
        <dbReference type="SAM" id="Phobius"/>
    </source>
</evidence>
<evidence type="ECO:0000313" key="2">
    <source>
        <dbReference type="EMBL" id="MBO8438766.1"/>
    </source>
</evidence>
<dbReference type="Pfam" id="PF11810">
    <property type="entry name" value="DUF3332"/>
    <property type="match status" value="1"/>
</dbReference>
<keyword evidence="1" id="KW-0812">Transmembrane</keyword>